<accession>A0A5C5G6L2</accession>
<gene>
    <name evidence="2" type="ORF">DMC30DRAFT_389651</name>
</gene>
<proteinExistence type="predicted"/>
<reference evidence="2 3" key="1">
    <citation type="submission" date="2019-03" db="EMBL/GenBank/DDBJ databases">
        <title>Rhodosporidium diobovatum UCD-FST 08-225 genome sequencing, assembly, and annotation.</title>
        <authorList>
            <person name="Fakankun I.U."/>
            <person name="Fristensky B."/>
            <person name="Levin D.B."/>
        </authorList>
    </citation>
    <scope>NUCLEOTIDE SEQUENCE [LARGE SCALE GENOMIC DNA]</scope>
    <source>
        <strain evidence="2 3">UCD-FST 08-225</strain>
    </source>
</reference>
<sequence length="200" mass="21593">MACAREGVVLCSRRCTWSGKQGESLQTGWPRPVIPVGAGHSRSAASLLALVSLLRPRLIASKGATGGKARPRRHGSSARRGHAPFALPRRRHRFVRLGRTSSPLPVTFISDLRCPDAGAASRAGHRHIFRRACARAQPLHRLAYVPLLLLHGVRSSRAHLVASAKHGAVMQSYARAAREAGLTDLSNATQLVPRVLELLP</sequence>
<feature type="compositionally biased region" description="Basic residues" evidence="1">
    <location>
        <begin position="69"/>
        <end position="85"/>
    </location>
</feature>
<dbReference type="EMBL" id="SOZI01000011">
    <property type="protein sequence ID" value="TNY23501.1"/>
    <property type="molecule type" value="Genomic_DNA"/>
</dbReference>
<name>A0A5C5G6L2_9BASI</name>
<evidence type="ECO:0000256" key="1">
    <source>
        <dbReference type="SAM" id="MobiDB-lite"/>
    </source>
</evidence>
<organism evidence="2 3">
    <name type="scientific">Rhodotorula diobovata</name>
    <dbReference type="NCBI Taxonomy" id="5288"/>
    <lineage>
        <taxon>Eukaryota</taxon>
        <taxon>Fungi</taxon>
        <taxon>Dikarya</taxon>
        <taxon>Basidiomycota</taxon>
        <taxon>Pucciniomycotina</taxon>
        <taxon>Microbotryomycetes</taxon>
        <taxon>Sporidiobolales</taxon>
        <taxon>Sporidiobolaceae</taxon>
        <taxon>Rhodotorula</taxon>
    </lineage>
</organism>
<dbReference type="AlphaFoldDB" id="A0A5C5G6L2"/>
<comment type="caution">
    <text evidence="2">The sequence shown here is derived from an EMBL/GenBank/DDBJ whole genome shotgun (WGS) entry which is preliminary data.</text>
</comment>
<evidence type="ECO:0000313" key="3">
    <source>
        <dbReference type="Proteomes" id="UP000311382"/>
    </source>
</evidence>
<feature type="region of interest" description="Disordered" evidence="1">
    <location>
        <begin position="62"/>
        <end position="85"/>
    </location>
</feature>
<dbReference type="Proteomes" id="UP000311382">
    <property type="component" value="Unassembled WGS sequence"/>
</dbReference>
<evidence type="ECO:0000313" key="2">
    <source>
        <dbReference type="EMBL" id="TNY23501.1"/>
    </source>
</evidence>
<keyword evidence="3" id="KW-1185">Reference proteome</keyword>
<protein>
    <submittedName>
        <fullName evidence="2">Uncharacterized protein</fullName>
    </submittedName>
</protein>